<feature type="region of interest" description="Disordered" evidence="14">
    <location>
        <begin position="514"/>
        <end position="533"/>
    </location>
</feature>
<dbReference type="FunFam" id="3.40.50.10190:FF:000011">
    <property type="entry name" value="DNA repair protein REV1"/>
    <property type="match status" value="1"/>
</dbReference>
<evidence type="ECO:0000256" key="7">
    <source>
        <dbReference type="ARBA" id="ARBA00022695"/>
    </source>
</evidence>
<dbReference type="GO" id="GO:0005634">
    <property type="term" value="C:nucleus"/>
    <property type="evidence" value="ECO:0007669"/>
    <property type="project" value="UniProtKB-SubCell"/>
</dbReference>
<reference evidence="16 17" key="1">
    <citation type="submission" date="2018-04" db="EMBL/GenBank/DDBJ databases">
        <authorList>
            <person name="Vogel A."/>
        </authorList>
    </citation>
    <scope>NUCLEOTIDE SEQUENCE [LARGE SCALE GENOMIC DNA]</scope>
</reference>
<keyword evidence="12" id="KW-0234">DNA repair</keyword>
<dbReference type="SMART" id="SM00292">
    <property type="entry name" value="BRCT"/>
    <property type="match status" value="1"/>
</dbReference>
<evidence type="ECO:0000313" key="17">
    <source>
        <dbReference type="Proteomes" id="UP000595140"/>
    </source>
</evidence>
<evidence type="ECO:0000259" key="15">
    <source>
        <dbReference type="PROSITE" id="PS50172"/>
    </source>
</evidence>
<keyword evidence="11" id="KW-0238">DNA-binding</keyword>
<gene>
    <name evidence="16" type="ORF">CCAM_LOCUS13853</name>
</gene>
<keyword evidence="13" id="KW-0539">Nucleus</keyword>
<dbReference type="Pfam" id="PF00533">
    <property type="entry name" value="BRCT"/>
    <property type="match status" value="1"/>
</dbReference>
<feature type="compositionally biased region" description="Low complexity" evidence="14">
    <location>
        <begin position="48"/>
        <end position="62"/>
    </location>
</feature>
<keyword evidence="7" id="KW-0548">Nucleotidyltransferase</keyword>
<evidence type="ECO:0000256" key="11">
    <source>
        <dbReference type="ARBA" id="ARBA00023125"/>
    </source>
</evidence>
<dbReference type="PANTHER" id="PTHR45990:SF1">
    <property type="entry name" value="DNA REPAIR PROTEIN REV1"/>
    <property type="match status" value="1"/>
</dbReference>
<dbReference type="GO" id="GO:0017125">
    <property type="term" value="F:deoxycytidyl transferase activity"/>
    <property type="evidence" value="ECO:0007669"/>
    <property type="project" value="TreeGrafter"/>
</dbReference>
<dbReference type="Gene3D" id="3.30.1490.100">
    <property type="entry name" value="DNA polymerase, Y-family, little finger domain"/>
    <property type="match status" value="1"/>
</dbReference>
<dbReference type="CDD" id="cd17719">
    <property type="entry name" value="BRCT_Rev1"/>
    <property type="match status" value="1"/>
</dbReference>
<dbReference type="GO" id="GO:0070987">
    <property type="term" value="P:error-free translesion synthesis"/>
    <property type="evidence" value="ECO:0007669"/>
    <property type="project" value="TreeGrafter"/>
</dbReference>
<sequence>MSLDSSRSANSASESKRSINSNPRSSNTSSKRKKTTQKTLGMAWGANSRSSSRATSSRSPFSDFGSYMSVKNRKLHEQFDAEASSTSYSGTSPSNESRPIFHGVSIFVDGYTVPSNQELRGYMLRHGGRFENYFSRQRVTHIICSNLPDSKIKNVRSFSRGLPVVKPAWVLDSIAANRLLSWVPYQLDQVASEANNQPKLSAFFTSKNSTSPAIIKKNSPDQVISNVEMPLMEGIITESGHLSGVRGPADASACIRESLVPSHVYYNGTEAEDSSCSGNASFNTSHPSPLHASGSCLNEMDTEASILKAHSPNKLHSSVMDANFMENYFKKSRLHFIGTWKNRYRKRFPSSSYGFRCTAVISSEESQATPIIHVDMENKSIGADVNWGVRFKDLKDAQHFLKKLCDEVSLRLQGCGVKGRTFTLKIKKRKIDAGEPAKYLGCGICDNLSHSTTVAMATDDVDVLYRIASQLFGHFQIDVEDIRGMGFQVTKLEMAFNTKQGNEKNSIHAWLSSTMTNDSNRPKSNQSKSADTG</sequence>
<comment type="cofactor">
    <cofactor evidence="1">
        <name>Mg(2+)</name>
        <dbReference type="ChEBI" id="CHEBI:18420"/>
    </cofactor>
</comment>
<dbReference type="SUPFAM" id="SSF52113">
    <property type="entry name" value="BRCT domain"/>
    <property type="match status" value="1"/>
</dbReference>
<comment type="subcellular location">
    <subcellularLocation>
        <location evidence="2">Nucleus</location>
    </subcellularLocation>
</comment>
<evidence type="ECO:0000256" key="2">
    <source>
        <dbReference type="ARBA" id="ARBA00004123"/>
    </source>
</evidence>
<evidence type="ECO:0000256" key="12">
    <source>
        <dbReference type="ARBA" id="ARBA00023204"/>
    </source>
</evidence>
<dbReference type="GO" id="GO:0046872">
    <property type="term" value="F:metal ion binding"/>
    <property type="evidence" value="ECO:0007669"/>
    <property type="project" value="UniProtKB-KW"/>
</dbReference>
<dbReference type="EMBL" id="OOIL02001115">
    <property type="protein sequence ID" value="VFQ72077.1"/>
    <property type="molecule type" value="Genomic_DNA"/>
</dbReference>
<dbReference type="Proteomes" id="UP000595140">
    <property type="component" value="Unassembled WGS sequence"/>
</dbReference>
<evidence type="ECO:0000256" key="13">
    <source>
        <dbReference type="ARBA" id="ARBA00023242"/>
    </source>
</evidence>
<keyword evidence="8" id="KW-0479">Metal-binding</keyword>
<dbReference type="OrthoDB" id="427711at2759"/>
<evidence type="ECO:0000256" key="1">
    <source>
        <dbReference type="ARBA" id="ARBA00001946"/>
    </source>
</evidence>
<dbReference type="FunFam" id="3.30.1490.100:FF:000001">
    <property type="entry name" value="DNA repair protein REV1"/>
    <property type="match status" value="1"/>
</dbReference>
<dbReference type="Gene3D" id="3.40.50.10190">
    <property type="entry name" value="BRCT domain"/>
    <property type="match status" value="1"/>
</dbReference>
<dbReference type="Gene3D" id="6.10.250.1490">
    <property type="match status" value="1"/>
</dbReference>
<keyword evidence="17" id="KW-1185">Reference proteome</keyword>
<evidence type="ECO:0000256" key="10">
    <source>
        <dbReference type="ARBA" id="ARBA00022842"/>
    </source>
</evidence>
<evidence type="ECO:0000256" key="3">
    <source>
        <dbReference type="ARBA" id="ARBA00010945"/>
    </source>
</evidence>
<dbReference type="InterPro" id="IPR001357">
    <property type="entry name" value="BRCT_dom"/>
</dbReference>
<dbReference type="InterPro" id="IPR036775">
    <property type="entry name" value="DNA_pol_Y-fam_lit_finger_sf"/>
</dbReference>
<dbReference type="Pfam" id="PF11799">
    <property type="entry name" value="IMS_C"/>
    <property type="match status" value="1"/>
</dbReference>
<keyword evidence="5" id="KW-0237">DNA synthesis</keyword>
<feature type="region of interest" description="Disordered" evidence="14">
    <location>
        <begin position="1"/>
        <end position="63"/>
    </location>
</feature>
<evidence type="ECO:0000256" key="14">
    <source>
        <dbReference type="SAM" id="MobiDB-lite"/>
    </source>
</evidence>
<dbReference type="InterPro" id="IPR017961">
    <property type="entry name" value="DNA_pol_Y-fam_little_finger"/>
</dbReference>
<dbReference type="GO" id="GO:0003887">
    <property type="term" value="F:DNA-directed DNA polymerase activity"/>
    <property type="evidence" value="ECO:0007669"/>
    <property type="project" value="TreeGrafter"/>
</dbReference>
<dbReference type="GO" id="GO:0003684">
    <property type="term" value="F:damaged DNA binding"/>
    <property type="evidence" value="ECO:0007669"/>
    <property type="project" value="InterPro"/>
</dbReference>
<evidence type="ECO:0000256" key="5">
    <source>
        <dbReference type="ARBA" id="ARBA00022634"/>
    </source>
</evidence>
<feature type="domain" description="BRCT" evidence="15">
    <location>
        <begin position="96"/>
        <end position="187"/>
    </location>
</feature>
<feature type="compositionally biased region" description="Low complexity" evidence="14">
    <location>
        <begin position="1"/>
        <end position="29"/>
    </location>
</feature>
<keyword evidence="9" id="KW-0227">DNA damage</keyword>
<proteinExistence type="inferred from homology"/>
<name>A0A484L6U0_9ASTE</name>
<dbReference type="AlphaFoldDB" id="A0A484L6U0"/>
<organism evidence="16 17">
    <name type="scientific">Cuscuta campestris</name>
    <dbReference type="NCBI Taxonomy" id="132261"/>
    <lineage>
        <taxon>Eukaryota</taxon>
        <taxon>Viridiplantae</taxon>
        <taxon>Streptophyta</taxon>
        <taxon>Embryophyta</taxon>
        <taxon>Tracheophyta</taxon>
        <taxon>Spermatophyta</taxon>
        <taxon>Magnoliopsida</taxon>
        <taxon>eudicotyledons</taxon>
        <taxon>Gunneridae</taxon>
        <taxon>Pentapetalae</taxon>
        <taxon>asterids</taxon>
        <taxon>lamiids</taxon>
        <taxon>Solanales</taxon>
        <taxon>Convolvulaceae</taxon>
        <taxon>Cuscuteae</taxon>
        <taxon>Cuscuta</taxon>
        <taxon>Cuscuta subgen. Grammica</taxon>
        <taxon>Cuscuta sect. Cleistogrammica</taxon>
    </lineage>
</organism>
<keyword evidence="10" id="KW-0460">Magnesium</keyword>
<accession>A0A484L6U0</accession>
<dbReference type="SUPFAM" id="SSF100879">
    <property type="entry name" value="Lesion bypass DNA polymerase (Y-family), little finger domain"/>
    <property type="match status" value="1"/>
</dbReference>
<evidence type="ECO:0000313" key="16">
    <source>
        <dbReference type="EMBL" id="VFQ72077.1"/>
    </source>
</evidence>
<keyword evidence="6" id="KW-0808">Transferase</keyword>
<comment type="similarity">
    <text evidence="3">Belongs to the DNA polymerase type-Y family.</text>
</comment>
<dbReference type="InterPro" id="IPR036420">
    <property type="entry name" value="BRCT_dom_sf"/>
</dbReference>
<dbReference type="PANTHER" id="PTHR45990">
    <property type="entry name" value="DNA REPAIR PROTEIN REV1"/>
    <property type="match status" value="1"/>
</dbReference>
<dbReference type="GO" id="GO:0006281">
    <property type="term" value="P:DNA repair"/>
    <property type="evidence" value="ECO:0007669"/>
    <property type="project" value="UniProtKB-KW"/>
</dbReference>
<dbReference type="GO" id="GO:0042276">
    <property type="term" value="P:error-prone translesion synthesis"/>
    <property type="evidence" value="ECO:0007669"/>
    <property type="project" value="TreeGrafter"/>
</dbReference>
<evidence type="ECO:0000256" key="6">
    <source>
        <dbReference type="ARBA" id="ARBA00022679"/>
    </source>
</evidence>
<evidence type="ECO:0000256" key="9">
    <source>
        <dbReference type="ARBA" id="ARBA00022763"/>
    </source>
</evidence>
<evidence type="ECO:0000256" key="4">
    <source>
        <dbReference type="ARBA" id="ARBA00020399"/>
    </source>
</evidence>
<dbReference type="PROSITE" id="PS50172">
    <property type="entry name" value="BRCT"/>
    <property type="match status" value="1"/>
</dbReference>
<evidence type="ECO:0000256" key="8">
    <source>
        <dbReference type="ARBA" id="ARBA00022723"/>
    </source>
</evidence>
<protein>
    <recommendedName>
        <fullName evidence="4">DNA repair protein REV1</fullName>
    </recommendedName>
</protein>